<evidence type="ECO:0000259" key="1">
    <source>
        <dbReference type="Pfam" id="PF22939"/>
    </source>
</evidence>
<keyword evidence="3" id="KW-1185">Reference proteome</keyword>
<dbReference type="Pfam" id="PF22939">
    <property type="entry name" value="WHD_GPIID"/>
    <property type="match status" value="1"/>
</dbReference>
<comment type="caution">
    <text evidence="2">The sequence shown here is derived from an EMBL/GenBank/DDBJ whole genome shotgun (WGS) entry which is preliminary data.</text>
</comment>
<gene>
    <name evidence="2" type="ORF">SCLTRI_LOCUS8915</name>
</gene>
<reference evidence="2" key="1">
    <citation type="submission" date="2020-10" db="EMBL/GenBank/DDBJ databases">
        <authorList>
            <person name="Kusch S."/>
        </authorList>
    </citation>
    <scope>NUCLEOTIDE SEQUENCE</scope>
    <source>
        <strain evidence="2">SwB9</strain>
    </source>
</reference>
<dbReference type="Proteomes" id="UP000624404">
    <property type="component" value="Unassembled WGS sequence"/>
</dbReference>
<protein>
    <submittedName>
        <fullName evidence="2">6520943f-2ca6-46db-8424-f57f4300a28e</fullName>
    </submittedName>
</protein>
<dbReference type="AlphaFoldDB" id="A0A8H2W3T5"/>
<dbReference type="PANTHER" id="PTHR10039">
    <property type="entry name" value="AMELOGENIN"/>
    <property type="match status" value="1"/>
</dbReference>
<evidence type="ECO:0000313" key="2">
    <source>
        <dbReference type="EMBL" id="CAD6449122.1"/>
    </source>
</evidence>
<dbReference type="PANTHER" id="PTHR10039:SF16">
    <property type="entry name" value="GPI INOSITOL-DEACYLASE"/>
    <property type="match status" value="1"/>
</dbReference>
<accession>A0A8H2W3T5</accession>
<dbReference type="OrthoDB" id="194358at2759"/>
<evidence type="ECO:0000313" key="3">
    <source>
        <dbReference type="Proteomes" id="UP000624404"/>
    </source>
</evidence>
<organism evidence="2 3">
    <name type="scientific">Sclerotinia trifoliorum</name>
    <dbReference type="NCBI Taxonomy" id="28548"/>
    <lineage>
        <taxon>Eukaryota</taxon>
        <taxon>Fungi</taxon>
        <taxon>Dikarya</taxon>
        <taxon>Ascomycota</taxon>
        <taxon>Pezizomycotina</taxon>
        <taxon>Leotiomycetes</taxon>
        <taxon>Helotiales</taxon>
        <taxon>Sclerotiniaceae</taxon>
        <taxon>Sclerotinia</taxon>
    </lineage>
</organism>
<dbReference type="InterPro" id="IPR054471">
    <property type="entry name" value="GPIID_WHD"/>
</dbReference>
<name>A0A8H2W3T5_9HELO</name>
<dbReference type="EMBL" id="CAJHIA010000033">
    <property type="protein sequence ID" value="CAD6449122.1"/>
    <property type="molecule type" value="Genomic_DNA"/>
</dbReference>
<proteinExistence type="predicted"/>
<feature type="domain" description="GPI inositol-deacylase winged helix" evidence="1">
    <location>
        <begin position="178"/>
        <end position="253"/>
    </location>
</feature>
<sequence length="256" mass="28964">MTEYTQGSAAPEDFCQLIVEISKNFISTSIVVNGLDEAGEFCADVTRHLQSLNQPSGTIKTLLASRNEVDIRSVLTDYASISIAARSGDLQLYVHSEIQTRKKLNKLHIQEPELIGHIVKVLTEGADGMFRWVACQMDYLCGCSTDRDRREALKKLPPDLPKSYDRILERVNKSSKENQALVRHTLLWVVHAVKPPTTTQLLQALAVRPGDKTFERRNMITLDELLKWCSSLVRKSSQSDYLELAHFTVKEYLHGH</sequence>